<feature type="domain" description="Kringle" evidence="26">
    <location>
        <begin position="266"/>
        <end position="348"/>
    </location>
</feature>
<evidence type="ECO:0000256" key="8">
    <source>
        <dbReference type="ARBA" id="ARBA00022692"/>
    </source>
</evidence>
<dbReference type="InterPro" id="IPR001314">
    <property type="entry name" value="Peptidase_S1A"/>
</dbReference>
<dbReference type="SMART" id="SM00130">
    <property type="entry name" value="KR"/>
    <property type="match status" value="1"/>
</dbReference>
<dbReference type="InterPro" id="IPR033116">
    <property type="entry name" value="TRYPSIN_SER"/>
</dbReference>
<dbReference type="PROSITE" id="PS00134">
    <property type="entry name" value="TRYPSIN_HIS"/>
    <property type="match status" value="1"/>
</dbReference>
<dbReference type="InterPro" id="IPR013806">
    <property type="entry name" value="Kringle-like"/>
</dbReference>
<feature type="region of interest" description="Disordered" evidence="23">
    <location>
        <begin position="26"/>
        <end position="137"/>
    </location>
</feature>
<evidence type="ECO:0000256" key="21">
    <source>
        <dbReference type="PROSITE-ProRule" id="PRU00121"/>
    </source>
</evidence>
<feature type="compositionally biased region" description="Basic and acidic residues" evidence="23">
    <location>
        <begin position="63"/>
        <end position="110"/>
    </location>
</feature>
<dbReference type="GO" id="GO:0004252">
    <property type="term" value="F:serine-type endopeptidase activity"/>
    <property type="evidence" value="ECO:0007669"/>
    <property type="project" value="UniProtKB-EC"/>
</dbReference>
<dbReference type="FunFam" id="2.40.20.10:FF:000001">
    <property type="entry name" value="Urokinase-type plasminogen activator"/>
    <property type="match status" value="1"/>
</dbReference>
<dbReference type="InterPro" id="IPR018056">
    <property type="entry name" value="Kringle_CS"/>
</dbReference>
<keyword evidence="4" id="KW-0964">Secreted</keyword>
<evidence type="ECO:0000259" key="25">
    <source>
        <dbReference type="PROSITE" id="PS50026"/>
    </source>
</evidence>
<dbReference type="OrthoDB" id="9937281at2759"/>
<dbReference type="GO" id="GO:0005509">
    <property type="term" value="F:calcium ion binding"/>
    <property type="evidence" value="ECO:0007669"/>
    <property type="project" value="InterPro"/>
</dbReference>
<dbReference type="PROSITE" id="PS00021">
    <property type="entry name" value="KRINGLE_1"/>
    <property type="match status" value="1"/>
</dbReference>
<feature type="disulfide bond" evidence="20">
    <location>
        <begin position="175"/>
        <end position="184"/>
    </location>
</feature>
<evidence type="ECO:0000313" key="29">
    <source>
        <dbReference type="Proteomes" id="UP001501920"/>
    </source>
</evidence>
<evidence type="ECO:0000256" key="9">
    <source>
        <dbReference type="ARBA" id="ARBA00022729"/>
    </source>
</evidence>
<evidence type="ECO:0000313" key="28">
    <source>
        <dbReference type="Ensembl" id="ENSPNAP00000036390.1"/>
    </source>
</evidence>
<feature type="compositionally biased region" description="Acidic residues" evidence="23">
    <location>
        <begin position="120"/>
        <end position="137"/>
    </location>
</feature>
<evidence type="ECO:0000256" key="6">
    <source>
        <dbReference type="ARBA" id="ARBA00022572"/>
    </source>
</evidence>
<dbReference type="GO" id="GO:0005615">
    <property type="term" value="C:extracellular space"/>
    <property type="evidence" value="ECO:0007669"/>
    <property type="project" value="TreeGrafter"/>
</dbReference>
<proteinExistence type="predicted"/>
<evidence type="ECO:0000256" key="1">
    <source>
        <dbReference type="ARBA" id="ARBA00004239"/>
    </source>
</evidence>
<reference evidence="28" key="2">
    <citation type="submission" date="2025-08" db="UniProtKB">
        <authorList>
            <consortium name="Ensembl"/>
        </authorList>
    </citation>
    <scope>IDENTIFICATION</scope>
</reference>
<evidence type="ECO:0000259" key="26">
    <source>
        <dbReference type="PROSITE" id="PS50070"/>
    </source>
</evidence>
<dbReference type="SMART" id="SM00179">
    <property type="entry name" value="EGF_CA"/>
    <property type="match status" value="2"/>
</dbReference>
<dbReference type="PROSITE" id="PS00135">
    <property type="entry name" value="TRYPSIN_SER"/>
    <property type="match status" value="1"/>
</dbReference>
<keyword evidence="10" id="KW-0677">Repeat</keyword>
<keyword evidence="12 22" id="KW-0720">Serine protease</keyword>
<feature type="domain" description="EGF-like" evidence="25">
    <location>
        <begin position="148"/>
        <end position="185"/>
    </location>
</feature>
<dbReference type="PRINTS" id="PR00018">
    <property type="entry name" value="KRINGLE"/>
</dbReference>
<feature type="domain" description="EGF-like" evidence="25">
    <location>
        <begin position="225"/>
        <end position="261"/>
    </location>
</feature>
<dbReference type="SUPFAM" id="SSF50494">
    <property type="entry name" value="Trypsin-like serine proteases"/>
    <property type="match status" value="1"/>
</dbReference>
<dbReference type="GO" id="GO:0007154">
    <property type="term" value="P:cell communication"/>
    <property type="evidence" value="ECO:0007669"/>
    <property type="project" value="UniProtKB-ARBA"/>
</dbReference>
<feature type="compositionally biased region" description="Basic and acidic residues" evidence="23">
    <location>
        <begin position="26"/>
        <end position="52"/>
    </location>
</feature>
<dbReference type="EC" id="3.4.21.4" evidence="19"/>
<sequence length="697" mass="76437">MKLKLQLLLLVFCAFIIPAQLLPHKKHDEHGKDDKKVKPGEKPEHKPGHKPGEGPGHIPGEGPGHKPGEGPGHKPGEGPGHKKGEGLGHRPGERPGERSRERGHELDKKPEKRRGRVEDLLADYDDSDDSRDDDDEGRGEWLFELQDVRGSCTPNPCLNNGMCEQKKGGRFKCKCPKNFGGRRCEKRVMICKRDTCGYGQCVLTLSPPFYECKCKPPFKPPNCKSIAPCESNPCLNGGSCVKDGQDFDCVCKEGFTGRFCHVGPDDCYEGDGESYRGMVSETDDGDDCLFWHSHFILGKGINPFTTYEDAQGLGPHNFCRNPDGESRPWCFIRLGKKLRWDHCNVRKCSTNETSPTSPPKPKPTTVKPAVIRPLEKTTPVPSHPTQPIPTHLPEIHVPGTHPPVNITPESQPSAGPALESALPGTPAPQLEEYFAACGKPQPKRPMNRIYGGLKALPGAQPWQTSVQIRQKGTSLPFKHVCGGILIKPCWVMTAGHCIDKRQEFRVILGSLDLGKIEASQQVVEVVETIVHEQYRETLDGVYNDIALLRLKDKNGKCVQESQFVKTACLPTEALPDGTECTISGWGATPQSQYGSSQLLDADVLLISQEICSSNKVYGKLIDHSMFCAGYLEGGVDSCQGDSGGPLTCARNQTHYVYGIVSWGDSCGEKNRPGVYTRVTHFVDWINAKTASTPSTGA</sequence>
<dbReference type="InterPro" id="IPR043504">
    <property type="entry name" value="Peptidase_S1_PA_chymotrypsin"/>
</dbReference>
<dbReference type="Ensembl" id="ENSPNAT00000030853.2">
    <property type="protein sequence ID" value="ENSPNAP00000036390.1"/>
    <property type="gene ID" value="ENSPNAG00000027166.2"/>
</dbReference>
<evidence type="ECO:0000256" key="24">
    <source>
        <dbReference type="SAM" id="SignalP"/>
    </source>
</evidence>
<keyword evidence="5 20" id="KW-0245">EGF-like domain</keyword>
<evidence type="ECO:0000256" key="13">
    <source>
        <dbReference type="ARBA" id="ARBA00022837"/>
    </source>
</evidence>
<dbReference type="InterPro" id="IPR000742">
    <property type="entry name" value="EGF"/>
</dbReference>
<dbReference type="Pfam" id="PF00051">
    <property type="entry name" value="Kringle"/>
    <property type="match status" value="1"/>
</dbReference>
<dbReference type="SUPFAM" id="SSF57440">
    <property type="entry name" value="Kringle-like"/>
    <property type="match status" value="1"/>
</dbReference>
<evidence type="ECO:0000256" key="19">
    <source>
        <dbReference type="ARBA" id="ARBA00038868"/>
    </source>
</evidence>
<dbReference type="Gene3D" id="2.40.20.10">
    <property type="entry name" value="Plasminogen Kringle 4"/>
    <property type="match status" value="1"/>
</dbReference>
<evidence type="ECO:0000256" key="23">
    <source>
        <dbReference type="SAM" id="MobiDB-lite"/>
    </source>
</evidence>
<evidence type="ECO:0000256" key="2">
    <source>
        <dbReference type="ARBA" id="ARBA00004251"/>
    </source>
</evidence>
<dbReference type="PROSITE" id="PS50026">
    <property type="entry name" value="EGF_3"/>
    <property type="match status" value="2"/>
</dbReference>
<dbReference type="CDD" id="cd00108">
    <property type="entry name" value="KR"/>
    <property type="match status" value="1"/>
</dbReference>
<evidence type="ECO:0000256" key="15">
    <source>
        <dbReference type="ARBA" id="ARBA00023136"/>
    </source>
</evidence>
<dbReference type="SMART" id="SM00181">
    <property type="entry name" value="EGF"/>
    <property type="match status" value="3"/>
</dbReference>
<name>A0A3B4EKH3_PYGNA</name>
<dbReference type="GO" id="GO:0023052">
    <property type="term" value="P:signaling"/>
    <property type="evidence" value="ECO:0007669"/>
    <property type="project" value="UniProtKB-ARBA"/>
</dbReference>
<feature type="region of interest" description="Disordered" evidence="23">
    <location>
        <begin position="348"/>
        <end position="386"/>
    </location>
</feature>
<evidence type="ECO:0000256" key="18">
    <source>
        <dbReference type="ARBA" id="ARBA00036320"/>
    </source>
</evidence>
<comment type="subcellular location">
    <subcellularLocation>
        <location evidence="2">Cell membrane</location>
        <topology evidence="2">Single-pass type I membrane protein</topology>
    </subcellularLocation>
    <subcellularLocation>
        <location evidence="1">Secreted</location>
        <location evidence="1">Extracellular space</location>
    </subcellularLocation>
</comment>
<organism evidence="28 29">
    <name type="scientific">Pygocentrus nattereri</name>
    <name type="common">Red-bellied piranha</name>
    <dbReference type="NCBI Taxonomy" id="42514"/>
    <lineage>
        <taxon>Eukaryota</taxon>
        <taxon>Metazoa</taxon>
        <taxon>Chordata</taxon>
        <taxon>Craniata</taxon>
        <taxon>Vertebrata</taxon>
        <taxon>Euteleostomi</taxon>
        <taxon>Actinopterygii</taxon>
        <taxon>Neopterygii</taxon>
        <taxon>Teleostei</taxon>
        <taxon>Ostariophysi</taxon>
        <taxon>Characiformes</taxon>
        <taxon>Characoidei</taxon>
        <taxon>Pygocentrus</taxon>
    </lineage>
</organism>
<dbReference type="CDD" id="cd00190">
    <property type="entry name" value="Tryp_SPc"/>
    <property type="match status" value="1"/>
</dbReference>
<dbReference type="GO" id="GO:0005886">
    <property type="term" value="C:plasma membrane"/>
    <property type="evidence" value="ECO:0007669"/>
    <property type="project" value="UniProtKB-SubCell"/>
</dbReference>
<dbReference type="PROSITE" id="PS01186">
    <property type="entry name" value="EGF_2"/>
    <property type="match status" value="2"/>
</dbReference>
<dbReference type="Proteomes" id="UP001501920">
    <property type="component" value="Chromosome 5"/>
</dbReference>
<dbReference type="PROSITE" id="PS50240">
    <property type="entry name" value="TRYPSIN_DOM"/>
    <property type="match status" value="1"/>
</dbReference>
<evidence type="ECO:0000256" key="16">
    <source>
        <dbReference type="ARBA" id="ARBA00023157"/>
    </source>
</evidence>
<evidence type="ECO:0000256" key="14">
    <source>
        <dbReference type="ARBA" id="ARBA00022989"/>
    </source>
</evidence>
<dbReference type="GeneTree" id="ENSGT00940000157814"/>
<dbReference type="PANTHER" id="PTHR24264">
    <property type="entry name" value="TRYPSIN-RELATED"/>
    <property type="match status" value="1"/>
</dbReference>
<dbReference type="OMA" id="RHRDSAH"/>
<keyword evidence="29" id="KW-1185">Reference proteome</keyword>
<evidence type="ECO:0000256" key="7">
    <source>
        <dbReference type="ARBA" id="ARBA00022670"/>
    </source>
</evidence>
<keyword evidence="17" id="KW-0325">Glycoprotein</keyword>
<reference evidence="28 29" key="1">
    <citation type="submission" date="2020-10" db="EMBL/GenBank/DDBJ databases">
        <title>Pygocentrus nattereri (red-bellied piranha) genome, fPygNat1, primary haplotype.</title>
        <authorList>
            <person name="Myers G."/>
            <person name="Meyer A."/>
            <person name="Karagic N."/>
            <person name="Pippel M."/>
            <person name="Winkler S."/>
            <person name="Tracey A."/>
            <person name="Wood J."/>
            <person name="Formenti G."/>
            <person name="Howe K."/>
            <person name="Fedrigo O."/>
            <person name="Jarvis E.D."/>
        </authorList>
    </citation>
    <scope>NUCLEOTIDE SEQUENCE [LARGE SCALE GENOMIC DNA]</scope>
</reference>
<evidence type="ECO:0000256" key="12">
    <source>
        <dbReference type="ARBA" id="ARBA00022825"/>
    </source>
</evidence>
<evidence type="ECO:0000256" key="10">
    <source>
        <dbReference type="ARBA" id="ARBA00022737"/>
    </source>
</evidence>
<dbReference type="Gene3D" id="2.10.25.10">
    <property type="entry name" value="Laminin"/>
    <property type="match status" value="2"/>
</dbReference>
<comment type="caution">
    <text evidence="20">Lacks conserved residue(s) required for the propagation of feature annotation.</text>
</comment>
<keyword evidence="7 22" id="KW-0645">Protease</keyword>
<evidence type="ECO:0000256" key="4">
    <source>
        <dbReference type="ARBA" id="ARBA00022525"/>
    </source>
</evidence>
<keyword evidence="8" id="KW-0812">Transmembrane</keyword>
<feature type="domain" description="Peptidase S1" evidence="27">
    <location>
        <begin position="449"/>
        <end position="690"/>
    </location>
</feature>
<gene>
    <name evidence="28" type="primary">HNRNPU</name>
</gene>
<keyword evidence="13" id="KW-0106">Calcium</keyword>
<dbReference type="InterPro" id="IPR050127">
    <property type="entry name" value="Serine_Proteases_S1"/>
</dbReference>
<feature type="region of interest" description="Disordered" evidence="23">
    <location>
        <begin position="398"/>
        <end position="424"/>
    </location>
</feature>
<evidence type="ECO:0000256" key="3">
    <source>
        <dbReference type="ARBA" id="ARBA00022475"/>
    </source>
</evidence>
<dbReference type="SMART" id="SM00020">
    <property type="entry name" value="Tryp_SPc"/>
    <property type="match status" value="1"/>
</dbReference>
<dbReference type="CDD" id="cd00054">
    <property type="entry name" value="EGF_CA"/>
    <property type="match status" value="2"/>
</dbReference>
<dbReference type="SUPFAM" id="SSF57196">
    <property type="entry name" value="EGF/Laminin"/>
    <property type="match status" value="1"/>
</dbReference>
<evidence type="ECO:0000256" key="20">
    <source>
        <dbReference type="PROSITE-ProRule" id="PRU00076"/>
    </source>
</evidence>
<keyword evidence="11 22" id="KW-0378">Hydrolase</keyword>
<dbReference type="InterPro" id="IPR018114">
    <property type="entry name" value="TRYPSIN_HIS"/>
</dbReference>
<evidence type="ECO:0000256" key="17">
    <source>
        <dbReference type="ARBA" id="ARBA00023180"/>
    </source>
</evidence>
<feature type="signal peptide" evidence="24">
    <location>
        <begin position="1"/>
        <end position="21"/>
    </location>
</feature>
<dbReference type="FunFam" id="2.10.25.10:FF:000391">
    <property type="entry name" value="Weary, isoform C"/>
    <property type="match status" value="1"/>
</dbReference>
<dbReference type="PROSITE" id="PS50070">
    <property type="entry name" value="KRINGLE_2"/>
    <property type="match status" value="1"/>
</dbReference>
<dbReference type="PRINTS" id="PR00722">
    <property type="entry name" value="CHYMOTRYPSIN"/>
</dbReference>
<dbReference type="FunFam" id="2.40.10.10:FF:000069">
    <property type="entry name" value="Hyaluronan-binding protein 2"/>
    <property type="match status" value="1"/>
</dbReference>
<dbReference type="InterPro" id="IPR009003">
    <property type="entry name" value="Peptidase_S1_PA"/>
</dbReference>
<dbReference type="STRING" id="42514.ENSPNAP00000036390"/>
<evidence type="ECO:0000256" key="5">
    <source>
        <dbReference type="ARBA" id="ARBA00022536"/>
    </source>
</evidence>
<keyword evidence="9 24" id="KW-0732">Signal</keyword>
<evidence type="ECO:0000259" key="27">
    <source>
        <dbReference type="PROSITE" id="PS50240"/>
    </source>
</evidence>
<dbReference type="GO" id="GO:0006508">
    <property type="term" value="P:proteolysis"/>
    <property type="evidence" value="ECO:0007669"/>
    <property type="project" value="UniProtKB-KW"/>
</dbReference>
<feature type="compositionally biased region" description="Gly residues" evidence="23">
    <location>
        <begin position="53"/>
        <end position="62"/>
    </location>
</feature>
<dbReference type="InterPro" id="IPR001254">
    <property type="entry name" value="Trypsin_dom"/>
</dbReference>
<keyword evidence="6 21" id="KW-0420">Kringle</keyword>
<keyword evidence="3" id="KW-1003">Cell membrane</keyword>
<dbReference type="PROSITE" id="PS00022">
    <property type="entry name" value="EGF_1"/>
    <property type="match status" value="2"/>
</dbReference>
<dbReference type="Gene3D" id="2.40.10.10">
    <property type="entry name" value="Trypsin-like serine proteases"/>
    <property type="match status" value="1"/>
</dbReference>
<evidence type="ECO:0000256" key="11">
    <source>
        <dbReference type="ARBA" id="ARBA00022801"/>
    </source>
</evidence>
<dbReference type="InterPro" id="IPR001881">
    <property type="entry name" value="EGF-like_Ca-bd_dom"/>
</dbReference>
<comment type="catalytic activity">
    <reaction evidence="18">
        <text>Preferential cleavage: Arg-|-Xaa, Lys-|-Xaa.</text>
        <dbReference type="EC" id="3.4.21.4"/>
    </reaction>
</comment>
<dbReference type="InterPro" id="IPR038178">
    <property type="entry name" value="Kringle_sf"/>
</dbReference>
<accession>A0A3B4EKH3</accession>
<reference evidence="28" key="3">
    <citation type="submission" date="2025-09" db="UniProtKB">
        <authorList>
            <consortium name="Ensembl"/>
        </authorList>
    </citation>
    <scope>IDENTIFICATION</scope>
</reference>
<dbReference type="InterPro" id="IPR000001">
    <property type="entry name" value="Kringle"/>
</dbReference>
<dbReference type="Pfam" id="PF00089">
    <property type="entry name" value="Trypsin"/>
    <property type="match status" value="1"/>
</dbReference>
<dbReference type="PANTHER" id="PTHR24264:SF40">
    <property type="entry name" value="HYALURONAN-BINDING PROTEIN 2"/>
    <property type="match status" value="1"/>
</dbReference>
<dbReference type="AlphaFoldDB" id="A0A3B4EKH3"/>
<dbReference type="Pfam" id="PF00008">
    <property type="entry name" value="EGF"/>
    <property type="match status" value="2"/>
</dbReference>
<keyword evidence="14" id="KW-1133">Transmembrane helix</keyword>
<feature type="disulfide bond" evidence="20">
    <location>
        <begin position="251"/>
        <end position="260"/>
    </location>
</feature>
<keyword evidence="15" id="KW-0472">Membrane</keyword>
<feature type="chain" id="PRO_5017393000" description="trypsin" evidence="24">
    <location>
        <begin position="22"/>
        <end position="697"/>
    </location>
</feature>
<protein>
    <recommendedName>
        <fullName evidence="19">trypsin</fullName>
        <ecNumber evidence="19">3.4.21.4</ecNumber>
    </recommendedName>
</protein>
<evidence type="ECO:0000256" key="22">
    <source>
        <dbReference type="RuleBase" id="RU363034"/>
    </source>
</evidence>
<keyword evidence="16 20" id="KW-1015">Disulfide bond</keyword>